<keyword evidence="2" id="KW-1185">Reference proteome</keyword>
<evidence type="ECO:0008006" key="3">
    <source>
        <dbReference type="Google" id="ProtNLM"/>
    </source>
</evidence>
<dbReference type="PROSITE" id="PS51257">
    <property type="entry name" value="PROKAR_LIPOPROTEIN"/>
    <property type="match status" value="1"/>
</dbReference>
<protein>
    <recommendedName>
        <fullName evidence="3">Lipoprotein</fullName>
    </recommendedName>
</protein>
<accession>A0A0P7BUW2</accession>
<sequence>MRYYVVFSLLVLSLIGCKKVKIEADDGMFLKKEYVLGEKLRITIDSLSDYRCPLDPNINCIWQGDVDVFFKITDGVSTMDSVLHFSIDPTEVTFKNYSIKLLDVSPHTTYQKETSDQVKMLDYKVRMLIVPF</sequence>
<comment type="caution">
    <text evidence="1">The sequence shown here is derived from an EMBL/GenBank/DDBJ whole genome shotgun (WGS) entry which is preliminary data.</text>
</comment>
<dbReference type="Proteomes" id="UP000050454">
    <property type="component" value="Unassembled WGS sequence"/>
</dbReference>
<reference evidence="1 2" key="1">
    <citation type="submission" date="2015-07" db="EMBL/GenBank/DDBJ databases">
        <title>The draft genome sequence of Leadbetterella sp. JN14-9.</title>
        <authorList>
            <person name="Liu Y."/>
            <person name="Du J."/>
            <person name="Shao Z."/>
        </authorList>
    </citation>
    <scope>NUCLEOTIDE SEQUENCE [LARGE SCALE GENOMIC DNA]</scope>
    <source>
        <strain evidence="1 2">JN14-9</strain>
    </source>
</reference>
<proteinExistence type="predicted"/>
<dbReference type="RefSeq" id="WP_055146647.1">
    <property type="nucleotide sequence ID" value="NZ_JXSZ01000006.1"/>
</dbReference>
<dbReference type="STRING" id="1605367.AFM12_08525"/>
<dbReference type="EMBL" id="LGTQ01000006">
    <property type="protein sequence ID" value="KPM48639.1"/>
    <property type="molecule type" value="Genomic_DNA"/>
</dbReference>
<organism evidence="1 2">
    <name type="scientific">Jiulongibacter sediminis</name>
    <dbReference type="NCBI Taxonomy" id="1605367"/>
    <lineage>
        <taxon>Bacteria</taxon>
        <taxon>Pseudomonadati</taxon>
        <taxon>Bacteroidota</taxon>
        <taxon>Cytophagia</taxon>
        <taxon>Cytophagales</taxon>
        <taxon>Leadbetterellaceae</taxon>
        <taxon>Jiulongibacter</taxon>
    </lineage>
</organism>
<evidence type="ECO:0000313" key="1">
    <source>
        <dbReference type="EMBL" id="KPM48639.1"/>
    </source>
</evidence>
<name>A0A0P7BUW2_9BACT</name>
<evidence type="ECO:0000313" key="2">
    <source>
        <dbReference type="Proteomes" id="UP000050454"/>
    </source>
</evidence>
<dbReference type="OrthoDB" id="163809at2"/>
<dbReference type="AlphaFoldDB" id="A0A0P7BUW2"/>
<gene>
    <name evidence="1" type="ORF">AFM12_08525</name>
</gene>